<sequence>MEERMTGLSAQLPALVGVVVGAASSYLATSATERARWKRQTRVRWDEQRAIVYTEYGHAVIRCVALARRVASGRGVGHYPHPLTLDDGRTELSAAEAEREVRWESVLLLGSAEAILAARLWHRTVWTLRRAALGELDTDWSSTLAEAGHRRRAFYEAARRDLGVEGSLPNVGDEGL</sequence>
<evidence type="ECO:0000256" key="1">
    <source>
        <dbReference type="SAM" id="Phobius"/>
    </source>
</evidence>
<evidence type="ECO:0008006" key="4">
    <source>
        <dbReference type="Google" id="ProtNLM"/>
    </source>
</evidence>
<protein>
    <recommendedName>
        <fullName evidence="4">Secreted protein</fullName>
    </recommendedName>
</protein>
<organism evidence="2 3">
    <name type="scientific">Actinomadura geliboluensis</name>
    <dbReference type="NCBI Taxonomy" id="882440"/>
    <lineage>
        <taxon>Bacteria</taxon>
        <taxon>Bacillati</taxon>
        <taxon>Actinomycetota</taxon>
        <taxon>Actinomycetes</taxon>
        <taxon>Streptosporangiales</taxon>
        <taxon>Thermomonosporaceae</taxon>
        <taxon>Actinomadura</taxon>
    </lineage>
</organism>
<evidence type="ECO:0000313" key="3">
    <source>
        <dbReference type="Proteomes" id="UP000305238"/>
    </source>
</evidence>
<comment type="caution">
    <text evidence="2">The sequence shown here is derived from an EMBL/GenBank/DDBJ whole genome shotgun (WGS) entry which is preliminary data.</text>
</comment>
<reference evidence="2 3" key="1">
    <citation type="submission" date="2019-05" db="EMBL/GenBank/DDBJ databases">
        <title>Draft genome sequence of Actinomadura geliboluensis A8036.</title>
        <authorList>
            <person name="Saricaoglu S."/>
            <person name="Isik K."/>
        </authorList>
    </citation>
    <scope>NUCLEOTIDE SEQUENCE [LARGE SCALE GENOMIC DNA]</scope>
    <source>
        <strain evidence="2 3">A8036</strain>
    </source>
</reference>
<dbReference type="AlphaFoldDB" id="A0A5S4HJY5"/>
<keyword evidence="1" id="KW-0472">Membrane</keyword>
<evidence type="ECO:0000313" key="2">
    <source>
        <dbReference type="EMBL" id="TMR40510.1"/>
    </source>
</evidence>
<keyword evidence="1" id="KW-1133">Transmembrane helix</keyword>
<dbReference type="EMBL" id="VCKZ01000053">
    <property type="protein sequence ID" value="TMR40510.1"/>
    <property type="molecule type" value="Genomic_DNA"/>
</dbReference>
<feature type="transmembrane region" description="Helical" evidence="1">
    <location>
        <begin position="12"/>
        <end position="29"/>
    </location>
</feature>
<dbReference type="OrthoDB" id="3401121at2"/>
<accession>A0A5S4HJY5</accession>
<proteinExistence type="predicted"/>
<name>A0A5S4HJY5_9ACTN</name>
<dbReference type="RefSeq" id="WP_138636135.1">
    <property type="nucleotide sequence ID" value="NZ_VCKZ01000053.1"/>
</dbReference>
<gene>
    <name evidence="2" type="ORF">ETD96_10550</name>
</gene>
<dbReference type="Proteomes" id="UP000305238">
    <property type="component" value="Unassembled WGS sequence"/>
</dbReference>
<keyword evidence="3" id="KW-1185">Reference proteome</keyword>
<keyword evidence="1" id="KW-0812">Transmembrane</keyword>